<accession>A0ACC2NTE4</accession>
<name>A0ACC2NTE4_9HYME</name>
<protein>
    <submittedName>
        <fullName evidence="1">Uncharacterized protein</fullName>
    </submittedName>
</protein>
<dbReference type="EMBL" id="CM056743">
    <property type="protein sequence ID" value="KAJ8673579.1"/>
    <property type="molecule type" value="Genomic_DNA"/>
</dbReference>
<reference evidence="1" key="1">
    <citation type="submission" date="2023-04" db="EMBL/GenBank/DDBJ databases">
        <title>A chromosome-level genome assembly of the parasitoid wasp Eretmocerus hayati.</title>
        <authorList>
            <person name="Zhong Y."/>
            <person name="Liu S."/>
            <person name="Liu Y."/>
        </authorList>
    </citation>
    <scope>NUCLEOTIDE SEQUENCE</scope>
    <source>
        <strain evidence="1">ZJU_SS_LIU_2023</strain>
    </source>
</reference>
<keyword evidence="2" id="KW-1185">Reference proteome</keyword>
<proteinExistence type="predicted"/>
<dbReference type="Proteomes" id="UP001239111">
    <property type="component" value="Chromosome 3"/>
</dbReference>
<comment type="caution">
    <text evidence="1">The sequence shown here is derived from an EMBL/GenBank/DDBJ whole genome shotgun (WGS) entry which is preliminary data.</text>
</comment>
<organism evidence="1 2">
    <name type="scientific">Eretmocerus hayati</name>
    <dbReference type="NCBI Taxonomy" id="131215"/>
    <lineage>
        <taxon>Eukaryota</taxon>
        <taxon>Metazoa</taxon>
        <taxon>Ecdysozoa</taxon>
        <taxon>Arthropoda</taxon>
        <taxon>Hexapoda</taxon>
        <taxon>Insecta</taxon>
        <taxon>Pterygota</taxon>
        <taxon>Neoptera</taxon>
        <taxon>Endopterygota</taxon>
        <taxon>Hymenoptera</taxon>
        <taxon>Apocrita</taxon>
        <taxon>Proctotrupomorpha</taxon>
        <taxon>Chalcidoidea</taxon>
        <taxon>Aphelinidae</taxon>
        <taxon>Aphelininae</taxon>
        <taxon>Eretmocerus</taxon>
    </lineage>
</organism>
<evidence type="ECO:0000313" key="2">
    <source>
        <dbReference type="Proteomes" id="UP001239111"/>
    </source>
</evidence>
<gene>
    <name evidence="1" type="ORF">QAD02_004841</name>
</gene>
<evidence type="ECO:0000313" key="1">
    <source>
        <dbReference type="EMBL" id="KAJ8673579.1"/>
    </source>
</evidence>
<sequence>MSLPVDAKSNVVDEYKRSKLYQAACEEYRPDYTELLEVLHENGTLVEPTVSDLLVVISRCVRHLGLDPFLNIVVEQGYRSQGTKRRRRGETERHRLNQLRDELQESLDVFGVRWVLHTREVAFGTRTQILEWAIRAAQLADRGQRPPDQPPPTPDHLRNLLEQGRLPPS</sequence>